<keyword evidence="8 19" id="KW-0507">mRNA processing</keyword>
<dbReference type="PANTHER" id="PTHR43995">
    <property type="entry name" value="PRE-MRNA-PROCESSING FACTOR 19"/>
    <property type="match status" value="1"/>
</dbReference>
<dbReference type="CDD" id="cd12398">
    <property type="entry name" value="RRM_CSTF2_RNA15_like"/>
    <property type="match status" value="1"/>
</dbReference>
<keyword evidence="10 19" id="KW-0747">Spliceosome</keyword>
<feature type="domain" description="RRM" evidence="21">
    <location>
        <begin position="5"/>
        <end position="83"/>
    </location>
</feature>
<evidence type="ECO:0000256" key="7">
    <source>
        <dbReference type="ARBA" id="ARBA00022574"/>
    </source>
</evidence>
<dbReference type="GO" id="GO:0061630">
    <property type="term" value="F:ubiquitin protein ligase activity"/>
    <property type="evidence" value="ECO:0007669"/>
    <property type="project" value="UniProtKB-UniRule"/>
</dbReference>
<dbReference type="GO" id="GO:0000974">
    <property type="term" value="C:Prp19 complex"/>
    <property type="evidence" value="ECO:0007669"/>
    <property type="project" value="UniProtKB-UniRule"/>
</dbReference>
<dbReference type="SMART" id="SM00320">
    <property type="entry name" value="WD40"/>
    <property type="match status" value="7"/>
</dbReference>
<dbReference type="PROSITE" id="PS00678">
    <property type="entry name" value="WD_REPEATS_1"/>
    <property type="match status" value="1"/>
</dbReference>
<dbReference type="InterPro" id="IPR012677">
    <property type="entry name" value="Nucleotide-bd_a/b_plait_sf"/>
</dbReference>
<dbReference type="Gene3D" id="2.130.10.10">
    <property type="entry name" value="YVTN repeat-like/Quinoprotein amine dehydrogenase"/>
    <property type="match status" value="1"/>
</dbReference>
<protein>
    <recommendedName>
        <fullName evidence="6 19">Pre-mRNA-processing factor 19</fullName>
        <ecNumber evidence="5 19">2.3.2.27</ecNumber>
    </recommendedName>
</protein>
<evidence type="ECO:0000256" key="8">
    <source>
        <dbReference type="ARBA" id="ARBA00022664"/>
    </source>
</evidence>
<evidence type="ECO:0000313" key="23">
    <source>
        <dbReference type="Proteomes" id="UP000738325"/>
    </source>
</evidence>
<dbReference type="OrthoDB" id="687049at2759"/>
<feature type="repeat" description="WD" evidence="18">
    <location>
        <begin position="653"/>
        <end position="685"/>
    </location>
</feature>
<evidence type="ECO:0000256" key="16">
    <source>
        <dbReference type="ARBA" id="ARBA00023242"/>
    </source>
</evidence>
<evidence type="ECO:0000256" key="11">
    <source>
        <dbReference type="ARBA" id="ARBA00022737"/>
    </source>
</evidence>
<keyword evidence="23" id="KW-1185">Reference proteome</keyword>
<evidence type="ECO:0000256" key="2">
    <source>
        <dbReference type="ARBA" id="ARBA00004123"/>
    </source>
</evidence>
<feature type="compositionally biased region" description="Low complexity" evidence="20">
    <location>
        <begin position="112"/>
        <end position="122"/>
    </location>
</feature>
<dbReference type="Pfam" id="PF14327">
    <property type="entry name" value="CSTF2_hinge"/>
    <property type="match status" value="1"/>
</dbReference>
<evidence type="ECO:0000256" key="14">
    <source>
        <dbReference type="ARBA" id="ARBA00023187"/>
    </source>
</evidence>
<keyword evidence="9 19" id="KW-0808">Transferase</keyword>
<keyword evidence="15 19" id="KW-0234">DNA repair</keyword>
<evidence type="ECO:0000256" key="6">
    <source>
        <dbReference type="ARBA" id="ARBA00015618"/>
    </source>
</evidence>
<dbReference type="GO" id="GO:0070534">
    <property type="term" value="P:protein K63-linked ubiquitination"/>
    <property type="evidence" value="ECO:0007669"/>
    <property type="project" value="UniProtKB-UniRule"/>
</dbReference>
<feature type="compositionally biased region" description="Pro residues" evidence="20">
    <location>
        <begin position="260"/>
        <end position="303"/>
    </location>
</feature>
<dbReference type="InterPro" id="IPR000504">
    <property type="entry name" value="RRM_dom"/>
</dbReference>
<evidence type="ECO:0000256" key="3">
    <source>
        <dbReference type="ARBA" id="ARBA00004906"/>
    </source>
</evidence>
<feature type="repeat" description="WD" evidence="18">
    <location>
        <begin position="550"/>
        <end position="586"/>
    </location>
</feature>
<reference evidence="22" key="1">
    <citation type="journal article" date="2020" name="Fungal Divers.">
        <title>Resolving the Mortierellaceae phylogeny through synthesis of multi-gene phylogenetics and phylogenomics.</title>
        <authorList>
            <person name="Vandepol N."/>
            <person name="Liber J."/>
            <person name="Desiro A."/>
            <person name="Na H."/>
            <person name="Kennedy M."/>
            <person name="Barry K."/>
            <person name="Grigoriev I.V."/>
            <person name="Miller A.N."/>
            <person name="O'Donnell K."/>
            <person name="Stajich J.E."/>
            <person name="Bonito G."/>
        </authorList>
    </citation>
    <scope>NUCLEOTIDE SEQUENCE</scope>
    <source>
        <strain evidence="22">REB-010B</strain>
    </source>
</reference>
<keyword evidence="17" id="KW-0694">RNA-binding</keyword>
<comment type="similarity">
    <text evidence="4 19">Belongs to the WD repeat PRP19 family.</text>
</comment>
<dbReference type="InterPro" id="IPR036322">
    <property type="entry name" value="WD40_repeat_dom_sf"/>
</dbReference>
<dbReference type="CDD" id="cd00200">
    <property type="entry name" value="WD40"/>
    <property type="match status" value="1"/>
</dbReference>
<dbReference type="PANTHER" id="PTHR43995:SF1">
    <property type="entry name" value="PRE-MRNA-PROCESSING FACTOR 19"/>
    <property type="match status" value="1"/>
</dbReference>
<evidence type="ECO:0000313" key="22">
    <source>
        <dbReference type="EMBL" id="KAG0329672.1"/>
    </source>
</evidence>
<evidence type="ECO:0000256" key="10">
    <source>
        <dbReference type="ARBA" id="ARBA00022728"/>
    </source>
</evidence>
<dbReference type="InterPro" id="IPR038959">
    <property type="entry name" value="Prp19"/>
</dbReference>
<evidence type="ECO:0000256" key="12">
    <source>
        <dbReference type="ARBA" id="ARBA00022763"/>
    </source>
</evidence>
<dbReference type="GO" id="GO:0071006">
    <property type="term" value="C:U2-type catalytic step 1 spliceosome"/>
    <property type="evidence" value="ECO:0007669"/>
    <property type="project" value="TreeGrafter"/>
</dbReference>
<dbReference type="SUPFAM" id="SSF54928">
    <property type="entry name" value="RNA-binding domain, RBD"/>
    <property type="match status" value="1"/>
</dbReference>
<comment type="function">
    <text evidence="19">Ubiquitin-protein ligase which is mainly involved pre-mRNA splicing and DNA repair. Required for pre-mRNA splicing as component of the spliceosome.</text>
</comment>
<comment type="catalytic activity">
    <reaction evidence="1 19">
        <text>S-ubiquitinyl-[E2 ubiquitin-conjugating enzyme]-L-cysteine + [acceptor protein]-L-lysine = [E2 ubiquitin-conjugating enzyme]-L-cysteine + N(6)-ubiquitinyl-[acceptor protein]-L-lysine.</text>
        <dbReference type="EC" id="2.3.2.27"/>
    </reaction>
</comment>
<dbReference type="InterPro" id="IPR019775">
    <property type="entry name" value="WD40_repeat_CS"/>
</dbReference>
<feature type="compositionally biased region" description="Basic and acidic residues" evidence="20">
    <location>
        <begin position="89"/>
        <end position="98"/>
    </location>
</feature>
<evidence type="ECO:0000256" key="5">
    <source>
        <dbReference type="ARBA" id="ARBA00012483"/>
    </source>
</evidence>
<evidence type="ECO:0000256" key="18">
    <source>
        <dbReference type="PROSITE-ProRule" id="PRU00221"/>
    </source>
</evidence>
<keyword evidence="11" id="KW-0677">Repeat</keyword>
<dbReference type="InterPro" id="IPR015943">
    <property type="entry name" value="WD40/YVTN_repeat-like_dom_sf"/>
</dbReference>
<dbReference type="InterPro" id="IPR025742">
    <property type="entry name" value="CSTF2_hinge"/>
</dbReference>
<keyword evidence="13 19" id="KW-0833">Ubl conjugation pathway</keyword>
<accession>A0A9P6RWW9</accession>
<keyword evidence="14 19" id="KW-0508">mRNA splicing</keyword>
<keyword evidence="12 19" id="KW-0227">DNA damage</keyword>
<dbReference type="GO" id="GO:0003723">
    <property type="term" value="F:RNA binding"/>
    <property type="evidence" value="ECO:0007669"/>
    <property type="project" value="UniProtKB-UniRule"/>
</dbReference>
<dbReference type="Pfam" id="PF00076">
    <property type="entry name" value="RRM_1"/>
    <property type="match status" value="1"/>
</dbReference>
<feature type="region of interest" description="Disordered" evidence="20">
    <location>
        <begin position="77"/>
        <end position="174"/>
    </location>
</feature>
<evidence type="ECO:0000256" key="17">
    <source>
        <dbReference type="PROSITE-ProRule" id="PRU00176"/>
    </source>
</evidence>
<dbReference type="Pfam" id="PF08606">
    <property type="entry name" value="Prp19"/>
    <property type="match status" value="1"/>
</dbReference>
<name>A0A9P6RWW9_9FUNG</name>
<dbReference type="SUPFAM" id="SSF50978">
    <property type="entry name" value="WD40 repeat-like"/>
    <property type="match status" value="1"/>
</dbReference>
<comment type="caution">
    <text evidence="22">The sequence shown here is derived from an EMBL/GenBank/DDBJ whole genome shotgun (WGS) entry which is preliminary data.</text>
</comment>
<dbReference type="InterPro" id="IPR013083">
    <property type="entry name" value="Znf_RING/FYVE/PHD"/>
</dbReference>
<dbReference type="Gene3D" id="1.25.40.630">
    <property type="match status" value="1"/>
</dbReference>
<dbReference type="Proteomes" id="UP000738325">
    <property type="component" value="Unassembled WGS sequence"/>
</dbReference>
<evidence type="ECO:0000256" key="13">
    <source>
        <dbReference type="ARBA" id="ARBA00022786"/>
    </source>
</evidence>
<comment type="pathway">
    <text evidence="3 19">Protein modification; protein ubiquitination.</text>
</comment>
<dbReference type="Gene3D" id="3.30.40.10">
    <property type="entry name" value="Zinc/RING finger domain, C3HC4 (zinc finger)"/>
    <property type="match status" value="1"/>
</dbReference>
<dbReference type="GO" id="GO:0000398">
    <property type="term" value="P:mRNA splicing, via spliceosome"/>
    <property type="evidence" value="ECO:0007669"/>
    <property type="project" value="InterPro"/>
</dbReference>
<evidence type="ECO:0000259" key="21">
    <source>
        <dbReference type="PROSITE" id="PS50102"/>
    </source>
</evidence>
<dbReference type="InterPro" id="IPR001680">
    <property type="entry name" value="WD40_rpt"/>
</dbReference>
<evidence type="ECO:0000256" key="20">
    <source>
        <dbReference type="SAM" id="MobiDB-lite"/>
    </source>
</evidence>
<evidence type="ECO:0000256" key="1">
    <source>
        <dbReference type="ARBA" id="ARBA00000900"/>
    </source>
</evidence>
<feature type="repeat" description="WD" evidence="18">
    <location>
        <begin position="686"/>
        <end position="727"/>
    </location>
</feature>
<dbReference type="PROSITE" id="PS50082">
    <property type="entry name" value="WD_REPEATS_2"/>
    <property type="match status" value="5"/>
</dbReference>
<evidence type="ECO:0000256" key="19">
    <source>
        <dbReference type="RuleBase" id="RU367101"/>
    </source>
</evidence>
<dbReference type="EMBL" id="JAAAIP010000012">
    <property type="protein sequence ID" value="KAG0329672.1"/>
    <property type="molecule type" value="Genomic_DNA"/>
</dbReference>
<dbReference type="InterPro" id="IPR055340">
    <property type="entry name" value="RING-Ubox_PRP19"/>
</dbReference>
<sequence length="804" mass="86435">MSGSKVVFVGNIPYEQTEEQLIEIFSEVGPVVSFRLVFDRDTGKPRGYGFCEFKDERTAASAARNLNGREVGNRILKVDYADSDPARSGGRDQEESSHMRTTGPGLGPPGSLPMMQAHMQQPPFMPPPGAAPRIDPRTAGNPNALQPPPPNRLQGPPPPPQMVGGPPPPRPNPTDAISAVLASMTPQNVFDLVSSMKVLGANEPERAKAVLNENPQLSYALFQALLLMNLVEPNSLQRMFPAMSGSPTPNPAAVQQPPQQHLPPPPPPPHTGMPPHMGMPPPHMGMPPQFTPPGFPGMVPPPAQGAAMGPSLVSGEAPENPVVSKKSGQVYERRLIVKYIEDNGKDPVSGEELSVDDLLDIKTTPGTVKPRPPTMTSIPSILSVLQNEWDSIMLETFTLKQQYQQVRQELSHSLYQHDAACRVIARLMKERDAAREALANVQAHLGTKAPAGEASDVAMEDASGLSSEVREKLEATTAVLSKTRRRKPNVTAEAVQTYSQRKVFPGLHAARSPGITSLDLDAKNGLVLTGGNDKNALVFSQSEEKVVATLKGHSKKITHVAWTGRSEEAGQDMALTASADHTVKIWTADKSYGYHAAHTLSGHTAEVTGLCVHPTKDYVATASLDSSWAFHDLETGSTLLTARSDEVTKGYSSAAFHPDGLLFGTGTTESAVKIWDVRTKEAVASFEGHVGSVKTMAFSENGYLMAAAGENNEVSIWNLRTLEIVQKLSVADQGVINALAWDQSGTYLGVGGTDTRIFKVKTWQELANLTDNTAEVTSLKFGPLGDYLVAGSLDRSLRIFGITE</sequence>
<dbReference type="SMART" id="SM00504">
    <property type="entry name" value="Ubox"/>
    <property type="match status" value="1"/>
</dbReference>
<gene>
    <name evidence="22" type="primary">PRPF19</name>
    <name evidence="22" type="ORF">BGZ99_000887</name>
</gene>
<dbReference type="SMART" id="SM00360">
    <property type="entry name" value="RRM"/>
    <property type="match status" value="1"/>
</dbReference>
<dbReference type="FunFam" id="3.30.40.10:FF:000027">
    <property type="entry name" value="Pre-mRNA-processing factor 19, putative"/>
    <property type="match status" value="1"/>
</dbReference>
<dbReference type="GO" id="GO:0006281">
    <property type="term" value="P:DNA repair"/>
    <property type="evidence" value="ECO:0007669"/>
    <property type="project" value="UniProtKB-KW"/>
</dbReference>
<proteinExistence type="inferred from homology"/>
<dbReference type="PROSITE" id="PS50294">
    <property type="entry name" value="WD_REPEATS_REGION"/>
    <property type="match status" value="2"/>
</dbReference>
<dbReference type="Gene3D" id="3.30.70.330">
    <property type="match status" value="1"/>
</dbReference>
<dbReference type="EC" id="2.3.2.27" evidence="5 19"/>
<dbReference type="AlphaFoldDB" id="A0A9P6RWW9"/>
<dbReference type="SUPFAM" id="SSF57850">
    <property type="entry name" value="RING/U-box"/>
    <property type="match status" value="1"/>
</dbReference>
<comment type="subunit">
    <text evidence="19">Homotetramer.</text>
</comment>
<dbReference type="Pfam" id="PF24814">
    <property type="entry name" value="WD40_Prp19"/>
    <property type="match status" value="1"/>
</dbReference>
<comment type="subcellular location">
    <subcellularLocation>
        <location evidence="2 19">Nucleus</location>
    </subcellularLocation>
</comment>
<feature type="repeat" description="WD" evidence="18">
    <location>
        <begin position="600"/>
        <end position="641"/>
    </location>
</feature>
<dbReference type="PROSITE" id="PS50102">
    <property type="entry name" value="RRM"/>
    <property type="match status" value="1"/>
</dbReference>
<keyword evidence="16 19" id="KW-0539">Nucleus</keyword>
<feature type="compositionally biased region" description="Pro residues" evidence="20">
    <location>
        <begin position="145"/>
        <end position="172"/>
    </location>
</feature>
<dbReference type="InterPro" id="IPR013915">
    <property type="entry name" value="Prp19_cc"/>
</dbReference>
<feature type="repeat" description="WD" evidence="18">
    <location>
        <begin position="769"/>
        <end position="804"/>
    </location>
</feature>
<dbReference type="InterPro" id="IPR003613">
    <property type="entry name" value="Ubox_domain"/>
</dbReference>
<dbReference type="CDD" id="cd16656">
    <property type="entry name" value="RING-Ubox_PRP19"/>
    <property type="match status" value="1"/>
</dbReference>
<evidence type="ECO:0000256" key="4">
    <source>
        <dbReference type="ARBA" id="ARBA00006388"/>
    </source>
</evidence>
<dbReference type="GO" id="GO:0005737">
    <property type="term" value="C:cytoplasm"/>
    <property type="evidence" value="ECO:0007669"/>
    <property type="project" value="TreeGrafter"/>
</dbReference>
<keyword evidence="7 18" id="KW-0853">WD repeat</keyword>
<evidence type="ECO:0000256" key="15">
    <source>
        <dbReference type="ARBA" id="ARBA00023204"/>
    </source>
</evidence>
<organism evidence="22 23">
    <name type="scientific">Dissophora globulifera</name>
    <dbReference type="NCBI Taxonomy" id="979702"/>
    <lineage>
        <taxon>Eukaryota</taxon>
        <taxon>Fungi</taxon>
        <taxon>Fungi incertae sedis</taxon>
        <taxon>Mucoromycota</taxon>
        <taxon>Mortierellomycotina</taxon>
        <taxon>Mortierellomycetes</taxon>
        <taxon>Mortierellales</taxon>
        <taxon>Mortierellaceae</taxon>
        <taxon>Dissophora</taxon>
    </lineage>
</organism>
<feature type="region of interest" description="Disordered" evidence="20">
    <location>
        <begin position="241"/>
        <end position="325"/>
    </location>
</feature>
<dbReference type="InterPro" id="IPR035979">
    <property type="entry name" value="RBD_domain_sf"/>
</dbReference>
<evidence type="ECO:0000256" key="9">
    <source>
        <dbReference type="ARBA" id="ARBA00022679"/>
    </source>
</evidence>